<evidence type="ECO:0000313" key="2">
    <source>
        <dbReference type="Proteomes" id="UP001499986"/>
    </source>
</evidence>
<dbReference type="EMBL" id="BAAASE010000017">
    <property type="protein sequence ID" value="GAA2426145.1"/>
    <property type="molecule type" value="Genomic_DNA"/>
</dbReference>
<dbReference type="Proteomes" id="UP001499986">
    <property type="component" value="Unassembled WGS sequence"/>
</dbReference>
<dbReference type="InterPro" id="IPR023199">
    <property type="entry name" value="GriE/MELC1_sf"/>
</dbReference>
<keyword evidence="2" id="KW-1185">Reference proteome</keyword>
<comment type="caution">
    <text evidence="1">The sequence shown here is derived from an EMBL/GenBank/DDBJ whole genome shotgun (WGS) entry which is preliminary data.</text>
</comment>
<dbReference type="RefSeq" id="WP_086850326.1">
    <property type="nucleotide sequence ID" value="NZ_BAAASE010000017.1"/>
</dbReference>
<organism evidence="1 2">
    <name type="scientific">Streptomyces coeruleofuscus</name>
    <dbReference type="NCBI Taxonomy" id="66879"/>
    <lineage>
        <taxon>Bacteria</taxon>
        <taxon>Bacillati</taxon>
        <taxon>Actinomycetota</taxon>
        <taxon>Actinomycetes</taxon>
        <taxon>Kitasatosporales</taxon>
        <taxon>Streptomycetaceae</taxon>
        <taxon>Streptomyces</taxon>
    </lineage>
</organism>
<accession>A0ABN3JBG2</accession>
<protein>
    <submittedName>
        <fullName evidence="1">Uncharacterized protein</fullName>
    </submittedName>
</protein>
<proteinExistence type="predicted"/>
<dbReference type="Gene3D" id="3.30.1880.10">
    <property type="entry name" value="protein ne1242 domain like"/>
    <property type="match status" value="1"/>
</dbReference>
<evidence type="ECO:0000313" key="1">
    <source>
        <dbReference type="EMBL" id="GAA2426145.1"/>
    </source>
</evidence>
<reference evidence="1 2" key="1">
    <citation type="journal article" date="2019" name="Int. J. Syst. Evol. Microbiol.">
        <title>The Global Catalogue of Microorganisms (GCM) 10K type strain sequencing project: providing services to taxonomists for standard genome sequencing and annotation.</title>
        <authorList>
            <consortium name="The Broad Institute Genomics Platform"/>
            <consortium name="The Broad Institute Genome Sequencing Center for Infectious Disease"/>
            <person name="Wu L."/>
            <person name="Ma J."/>
        </authorList>
    </citation>
    <scope>NUCLEOTIDE SEQUENCE [LARGE SCALE GENOMIC DNA]</scope>
    <source>
        <strain evidence="1 2">JCM 4358</strain>
    </source>
</reference>
<name>A0ABN3JBG2_9ACTN</name>
<gene>
    <name evidence="1" type="ORF">GCM10010255_80450</name>
</gene>
<sequence>MTESYREYKGYAIEVRDIKQGLELLVDSEQVRYGQLPDGRYFLYEYAYDWTEDLTELARKWIDHRTRADDIRAMANRSEGEVS</sequence>